<evidence type="ECO:0000313" key="1">
    <source>
        <dbReference type="EMBL" id="EZJ85380.1"/>
    </source>
</evidence>
<comment type="caution">
    <text evidence="1">The sequence shown here is derived from an EMBL/GenBank/DDBJ whole genome shotgun (WGS) entry which is preliminary data.</text>
</comment>
<proteinExistence type="predicted"/>
<dbReference type="EMBL" id="JJLU01000077">
    <property type="protein sequence ID" value="EZJ85380.1"/>
    <property type="molecule type" value="Genomic_DNA"/>
</dbReference>
<protein>
    <submittedName>
        <fullName evidence="1">Uncharacterized protein</fullName>
    </submittedName>
</protein>
<sequence length="50" mass="5528">MLATKGVGARYGRILTMTSQAIFFLNAPENKEKSYNHHTYLSGDAANLLI</sequence>
<gene>
    <name evidence="1" type="ORF">AC00_2305</name>
</gene>
<evidence type="ECO:0000313" key="2">
    <source>
        <dbReference type="Proteomes" id="UP000024043"/>
    </source>
</evidence>
<accession>A0AAN4NTK0</accession>
<dbReference type="Proteomes" id="UP000024043">
    <property type="component" value="Unassembled WGS sequence"/>
</dbReference>
<organism evidence="1 2">
    <name type="scientific">Escherichia coli 1-250-04_S3_C1</name>
    <dbReference type="NCBI Taxonomy" id="1444135"/>
    <lineage>
        <taxon>Bacteria</taxon>
        <taxon>Pseudomonadati</taxon>
        <taxon>Pseudomonadota</taxon>
        <taxon>Gammaproteobacteria</taxon>
        <taxon>Enterobacterales</taxon>
        <taxon>Enterobacteriaceae</taxon>
        <taxon>Escherichia</taxon>
    </lineage>
</organism>
<reference evidence="1 2" key="1">
    <citation type="submission" date="2014-03" db="EMBL/GenBank/DDBJ databases">
        <title>Genetic Variability of E. coli after antibiotic treatment.</title>
        <authorList>
            <person name="Silbergeld E."/>
            <person name="Coles C."/>
            <person name="Seidman J.C."/>
            <person name="You Y."/>
            <person name="George J."/>
            <person name="Nadendla S."/>
            <person name="Huot H."/>
            <person name="Daugherty S.C."/>
            <person name="Nagaraj S."/>
            <person name="Ott S."/>
            <person name="Klega K."/>
            <person name="Rasko D."/>
        </authorList>
    </citation>
    <scope>NUCLEOTIDE SEQUENCE [LARGE SCALE GENOMIC DNA]</scope>
    <source>
        <strain evidence="1 2">1-250-04_S3_C1</strain>
    </source>
</reference>
<name>A0AAN4NTK0_ECOLX</name>
<dbReference type="AlphaFoldDB" id="A0AAN4NTK0"/>